<name>A0A812C3J1_ACAPH</name>
<feature type="domain" description="PDZ" evidence="2">
    <location>
        <begin position="171"/>
        <end position="245"/>
    </location>
</feature>
<keyword evidence="4" id="KW-1185">Reference proteome</keyword>
<evidence type="ECO:0000259" key="2">
    <source>
        <dbReference type="PROSITE" id="PS50106"/>
    </source>
</evidence>
<dbReference type="Gene3D" id="2.30.42.10">
    <property type="match status" value="3"/>
</dbReference>
<protein>
    <recommendedName>
        <fullName evidence="2">PDZ domain-containing protein</fullName>
    </recommendedName>
</protein>
<organism evidence="3 4">
    <name type="scientific">Acanthosepion pharaonis</name>
    <name type="common">Pharaoh cuttlefish</name>
    <name type="synonym">Sepia pharaonis</name>
    <dbReference type="NCBI Taxonomy" id="158019"/>
    <lineage>
        <taxon>Eukaryota</taxon>
        <taxon>Metazoa</taxon>
        <taxon>Spiralia</taxon>
        <taxon>Lophotrochozoa</taxon>
        <taxon>Mollusca</taxon>
        <taxon>Cephalopoda</taxon>
        <taxon>Coleoidea</taxon>
        <taxon>Decapodiformes</taxon>
        <taxon>Sepiida</taxon>
        <taxon>Sepiina</taxon>
        <taxon>Sepiidae</taxon>
        <taxon>Acanthosepion</taxon>
    </lineage>
</organism>
<dbReference type="InterPro" id="IPR001478">
    <property type="entry name" value="PDZ"/>
</dbReference>
<dbReference type="OrthoDB" id="6022711at2759"/>
<dbReference type="AlphaFoldDB" id="A0A812C3J1"/>
<feature type="domain" description="PDZ" evidence="2">
    <location>
        <begin position="11"/>
        <end position="96"/>
    </location>
</feature>
<feature type="compositionally biased region" description="Low complexity" evidence="1">
    <location>
        <begin position="334"/>
        <end position="352"/>
    </location>
</feature>
<dbReference type="SMART" id="SM00228">
    <property type="entry name" value="PDZ"/>
    <property type="match status" value="3"/>
</dbReference>
<evidence type="ECO:0000256" key="1">
    <source>
        <dbReference type="SAM" id="MobiDB-lite"/>
    </source>
</evidence>
<dbReference type="PANTHER" id="PTHR19964:SF92">
    <property type="entry name" value="PATJ HOMOLOG"/>
    <property type="match status" value="1"/>
</dbReference>
<dbReference type="PROSITE" id="PS50106">
    <property type="entry name" value="PDZ"/>
    <property type="match status" value="3"/>
</dbReference>
<dbReference type="PANTHER" id="PTHR19964">
    <property type="entry name" value="MULTIPLE PDZ DOMAIN PROTEIN"/>
    <property type="match status" value="1"/>
</dbReference>
<dbReference type="Pfam" id="PF00595">
    <property type="entry name" value="PDZ"/>
    <property type="match status" value="3"/>
</dbReference>
<evidence type="ECO:0000313" key="3">
    <source>
        <dbReference type="EMBL" id="CAE1249182.1"/>
    </source>
</evidence>
<dbReference type="EMBL" id="CAHIKZ030001012">
    <property type="protein sequence ID" value="CAE1249182.1"/>
    <property type="molecule type" value="Genomic_DNA"/>
</dbReference>
<feature type="region of interest" description="Disordered" evidence="1">
    <location>
        <begin position="331"/>
        <end position="352"/>
    </location>
</feature>
<gene>
    <name evidence="3" type="ORF">SPHA_26459</name>
</gene>
<dbReference type="Proteomes" id="UP000597762">
    <property type="component" value="Unassembled WGS sequence"/>
</dbReference>
<proteinExistence type="predicted"/>
<dbReference type="CDD" id="cd06758">
    <property type="entry name" value="PDZ2_PDZD2-like"/>
    <property type="match status" value="1"/>
</dbReference>
<feature type="domain" description="PDZ" evidence="2">
    <location>
        <begin position="383"/>
        <end position="451"/>
    </location>
</feature>
<feature type="region of interest" description="Disordered" evidence="1">
    <location>
        <begin position="259"/>
        <end position="315"/>
    </location>
</feature>
<accession>A0A812C3J1</accession>
<feature type="compositionally biased region" description="Low complexity" evidence="1">
    <location>
        <begin position="259"/>
        <end position="272"/>
    </location>
</feature>
<feature type="compositionally biased region" description="Polar residues" evidence="1">
    <location>
        <begin position="280"/>
        <end position="309"/>
    </location>
</feature>
<comment type="caution">
    <text evidence="3">The sequence shown here is derived from an EMBL/GenBank/DDBJ whole genome shotgun (WGS) entry which is preliminary data.</text>
</comment>
<reference evidence="3" key="1">
    <citation type="submission" date="2021-01" db="EMBL/GenBank/DDBJ databases">
        <authorList>
            <person name="Li R."/>
            <person name="Bekaert M."/>
        </authorList>
    </citation>
    <scope>NUCLEOTIDE SEQUENCE</scope>
    <source>
        <strain evidence="3">Farmed</strain>
    </source>
</reference>
<evidence type="ECO:0000313" key="4">
    <source>
        <dbReference type="Proteomes" id="UP000597762"/>
    </source>
</evidence>
<sequence length="523" mass="55933">MNADIRRLITKFHLLKDKNGLGIHIAGGKGSKKGDIGIFVAGITEGGAAHRDGRLKRGDELLMINGASLIGLTHQEAVNVLRNTSQVVQLVVASKLRKSASIASTASSAMSYTSYDGHDGSTISVAPLPEVVAQTPSGSVMKWDELFEKFNKTGLDTYYSGHTMKFGPPQTIVVNKGARGKGLRFSIVGGKEKNMGIYVRRILPDGLIAEDGRLREGDEILELNREPLKGLSHHDVIAKFRQLGKGPVSITFRCRIFTPSSSSGGKTPTGSPYESPEGSPVSTPRHTPQNSVTDLESLGLSNGQSSPSATPMPAGCRPCYSAVSTTERKHLHPSRGTLLLASSSSSTSSLRGTPIPVIHQQNIEDTSQMDSSVTHYPVSNILEIVLQKPAARSLGFGIARCNGTNCILVNDISKGSPAHIDGRLRKGDILLEINGKSTAGLNLLDVYQLLQMVQSGSVSIVVQRPQTYMAGEYHPTNGPVPMSGSSTMKVSGNKEASQHRQLRQSTSASALQEKTRTKVATFF</sequence>
<dbReference type="InterPro" id="IPR036034">
    <property type="entry name" value="PDZ_sf"/>
</dbReference>
<dbReference type="SUPFAM" id="SSF50156">
    <property type="entry name" value="PDZ domain-like"/>
    <property type="match status" value="3"/>
</dbReference>
<dbReference type="InterPro" id="IPR051342">
    <property type="entry name" value="PDZ_scaffold"/>
</dbReference>
<feature type="region of interest" description="Disordered" evidence="1">
    <location>
        <begin position="472"/>
        <end position="511"/>
    </location>
</feature>